<feature type="compositionally biased region" description="Polar residues" evidence="1">
    <location>
        <begin position="52"/>
        <end position="61"/>
    </location>
</feature>
<feature type="compositionally biased region" description="Polar residues" evidence="1">
    <location>
        <begin position="419"/>
        <end position="428"/>
    </location>
</feature>
<feature type="compositionally biased region" description="Basic and acidic residues" evidence="1">
    <location>
        <begin position="187"/>
        <end position="206"/>
    </location>
</feature>
<feature type="compositionally biased region" description="Polar residues" evidence="1">
    <location>
        <begin position="1"/>
        <end position="14"/>
    </location>
</feature>
<feature type="compositionally biased region" description="Basic residues" evidence="1">
    <location>
        <begin position="369"/>
        <end position="379"/>
    </location>
</feature>
<sequence length="781" mass="85380">MEPGQSVSFKTPSLSHVRGNRRGKKSDDRVASYGARRVAHHAASSEDELDWQNGSDSSAVAPQNPAESLVGEDEAECSRQASRQHSRMKRRRYREADEFLAAAESERRRKEKNDEKALLKKSRRSDSSLISPIGEQHVDERMENESVTSAVEWSTSPVRQLAGTPPRPAAAQSAFERPKRHKMRQSRQPDKREKRALQKQKKESLAKKKKPEKRPRPAFGTLASSAVESPYLSGNRLTAAARLPTTCTAGLFHKGRVATFKSRGSLPDLSFSETEFLKDRSDAAAPQRAALQEKEKGNERTVAGSRGDISAYFKKVAPPPSGKENVDPQEGAKRNPAIPYRKRKFNEPAVQEKPSEHRGSESTPEAPAPKKKHTRRADRHKSTDTSSDSSASPQRKKTPGSGPNSRSKPSRRVRGGTSVGSLSVNYSSDPPGDMVGQWLSGITNERPGTPDDFQSVSAQKFSSEIGPPVVKHSQGLDQVGVRRAVSRNPASLARPSETYATRESTTNRAAGIVGTSVSKVGSYGDLHSQLSIGPEYSRRFGHGCHCDILRNDLIPIQEPADLAFVQGNSSGAGFQHDLVDAGSFYSRPSHPGPRFNHYHQTGITRAASYGAFSAPSLVQGNLEMPRYPQEGALYDDGEELFGGSLQDGHHDRLDNDSLLMDGSFSNNDEPVSTAEKHLDFYSGALEGRTAQDDDYLSAGHEDFVDLEAEFGGEQVSNMETPMDATAEDAGQYGQEVCQCGCMATAGSGQHAQDRFGRYAAVRGERALPPGLMSFQKPHWLY</sequence>
<feature type="compositionally biased region" description="Polar residues" evidence="1">
    <location>
        <begin position="145"/>
        <end position="158"/>
    </location>
</feature>
<feature type="compositionally biased region" description="Basic and acidic residues" evidence="1">
    <location>
        <begin position="104"/>
        <end position="118"/>
    </location>
</feature>
<comment type="caution">
    <text evidence="2">The sequence shown here is derived from an EMBL/GenBank/DDBJ whole genome shotgun (WGS) entry which is preliminary data.</text>
</comment>
<feature type="compositionally biased region" description="Basic residues" evidence="1">
    <location>
        <begin position="82"/>
        <end position="93"/>
    </location>
</feature>
<protein>
    <submittedName>
        <fullName evidence="2">Uncharacterized protein</fullName>
    </submittedName>
</protein>
<dbReference type="Proteomes" id="UP001375240">
    <property type="component" value="Unassembled WGS sequence"/>
</dbReference>
<proteinExistence type="predicted"/>
<dbReference type="EMBL" id="JAVHNQ010000013">
    <property type="protein sequence ID" value="KAK6334000.1"/>
    <property type="molecule type" value="Genomic_DNA"/>
</dbReference>
<feature type="region of interest" description="Disordered" evidence="1">
    <location>
        <begin position="1"/>
        <end position="227"/>
    </location>
</feature>
<feature type="compositionally biased region" description="Basic and acidic residues" evidence="1">
    <location>
        <begin position="324"/>
        <end position="333"/>
    </location>
</feature>
<keyword evidence="3" id="KW-1185">Reference proteome</keyword>
<evidence type="ECO:0000313" key="2">
    <source>
        <dbReference type="EMBL" id="KAK6334000.1"/>
    </source>
</evidence>
<feature type="region of interest" description="Disordered" evidence="1">
    <location>
        <begin position="276"/>
        <end position="434"/>
    </location>
</feature>
<dbReference type="AlphaFoldDB" id="A0AAV9U642"/>
<evidence type="ECO:0000313" key="3">
    <source>
        <dbReference type="Proteomes" id="UP001375240"/>
    </source>
</evidence>
<organism evidence="2 3">
    <name type="scientific">Orbilia brochopaga</name>
    <dbReference type="NCBI Taxonomy" id="3140254"/>
    <lineage>
        <taxon>Eukaryota</taxon>
        <taxon>Fungi</taxon>
        <taxon>Dikarya</taxon>
        <taxon>Ascomycota</taxon>
        <taxon>Pezizomycotina</taxon>
        <taxon>Orbiliomycetes</taxon>
        <taxon>Orbiliales</taxon>
        <taxon>Orbiliaceae</taxon>
        <taxon>Orbilia</taxon>
    </lineage>
</organism>
<evidence type="ECO:0000256" key="1">
    <source>
        <dbReference type="SAM" id="MobiDB-lite"/>
    </source>
</evidence>
<accession>A0AAV9U642</accession>
<reference evidence="2 3" key="1">
    <citation type="submission" date="2019-10" db="EMBL/GenBank/DDBJ databases">
        <authorList>
            <person name="Palmer J.M."/>
        </authorList>
    </citation>
    <scope>NUCLEOTIDE SEQUENCE [LARGE SCALE GENOMIC DNA]</scope>
    <source>
        <strain evidence="2 3">TWF696</strain>
    </source>
</reference>
<gene>
    <name evidence="2" type="ORF">TWF696_002511</name>
</gene>
<name>A0AAV9U642_9PEZI</name>